<organism evidence="7 8">
    <name type="scientific">Thiomicrorhabdus marina</name>
    <dbReference type="NCBI Taxonomy" id="2818442"/>
    <lineage>
        <taxon>Bacteria</taxon>
        <taxon>Pseudomonadati</taxon>
        <taxon>Pseudomonadota</taxon>
        <taxon>Gammaproteobacteria</taxon>
        <taxon>Thiotrichales</taxon>
        <taxon>Piscirickettsiaceae</taxon>
        <taxon>Thiomicrorhabdus</taxon>
    </lineage>
</organism>
<evidence type="ECO:0000256" key="3">
    <source>
        <dbReference type="ARBA" id="ARBA00023014"/>
    </source>
</evidence>
<dbReference type="GO" id="GO:0003994">
    <property type="term" value="F:aconitate hydratase activity"/>
    <property type="evidence" value="ECO:0007669"/>
    <property type="project" value="UniProtKB-EC"/>
</dbReference>
<dbReference type="Gene3D" id="1.25.40.310">
    <property type="entry name" value="Aconitate B, HEAT-like domain"/>
    <property type="match status" value="1"/>
</dbReference>
<evidence type="ECO:0000256" key="2">
    <source>
        <dbReference type="ARBA" id="ARBA00023004"/>
    </source>
</evidence>
<evidence type="ECO:0000313" key="8">
    <source>
        <dbReference type="Proteomes" id="UP000664835"/>
    </source>
</evidence>
<evidence type="ECO:0000256" key="1">
    <source>
        <dbReference type="ARBA" id="ARBA00022723"/>
    </source>
</evidence>
<dbReference type="SUPFAM" id="SSF53732">
    <property type="entry name" value="Aconitase iron-sulfur domain"/>
    <property type="match status" value="1"/>
</dbReference>
<dbReference type="InterPro" id="IPR050926">
    <property type="entry name" value="Aconitase/IPM_isomerase"/>
</dbReference>
<dbReference type="NCBIfam" id="NF006690">
    <property type="entry name" value="PRK09238.1"/>
    <property type="match status" value="1"/>
</dbReference>
<dbReference type="InterPro" id="IPR001030">
    <property type="entry name" value="Acoase/IPM_deHydtase_lsu_aba"/>
</dbReference>
<protein>
    <submittedName>
        <fullName evidence="7">Bifunctional aconitate hydratase 2/2-methylisocitrate dehydratase</fullName>
        <ecNumber evidence="7">4.2.1.3</ecNumber>
        <ecNumber evidence="7">4.2.1.99</ecNumber>
    </submittedName>
</protein>
<dbReference type="InterPro" id="IPR015929">
    <property type="entry name" value="Aconitase_B_swivel"/>
</dbReference>
<keyword evidence="2" id="KW-0408">Iron</keyword>
<dbReference type="SUPFAM" id="SSF52016">
    <property type="entry name" value="LeuD/IlvD-like"/>
    <property type="match status" value="1"/>
</dbReference>
<dbReference type="PANTHER" id="PTHR43160">
    <property type="entry name" value="ACONITATE HYDRATASE B"/>
    <property type="match status" value="1"/>
</dbReference>
<dbReference type="InterPro" id="IPR036288">
    <property type="entry name" value="Aconitase_B_HEAT-like_dom_sf"/>
</dbReference>
<evidence type="ECO:0000259" key="5">
    <source>
        <dbReference type="Pfam" id="PF06434"/>
    </source>
</evidence>
<dbReference type="EC" id="4.2.1.3" evidence="7"/>
<dbReference type="Proteomes" id="UP000664835">
    <property type="component" value="Unassembled WGS sequence"/>
</dbReference>
<feature type="domain" description="Aconitase B HEAT-like" evidence="6">
    <location>
        <begin position="18"/>
        <end position="175"/>
    </location>
</feature>
<dbReference type="Pfam" id="PF00330">
    <property type="entry name" value="Aconitase"/>
    <property type="match status" value="1"/>
</dbReference>
<keyword evidence="3" id="KW-0411">Iron-sulfur</keyword>
<dbReference type="GO" id="GO:0047456">
    <property type="term" value="F:2-methylisocitrate dehydratase activity"/>
    <property type="evidence" value="ECO:0007669"/>
    <property type="project" value="UniProtKB-EC"/>
</dbReference>
<name>A0ABS3Q8K0_9GAMM</name>
<accession>A0ABS3Q8K0</accession>
<proteinExistence type="predicted"/>
<feature type="domain" description="Aconitase/3-isopropylmalate dehydratase large subunit alpha/beta/alpha" evidence="4">
    <location>
        <begin position="422"/>
        <end position="906"/>
    </location>
</feature>
<dbReference type="EMBL" id="JAGETV010000041">
    <property type="protein sequence ID" value="MBO1928403.1"/>
    <property type="molecule type" value="Genomic_DNA"/>
</dbReference>
<dbReference type="InterPro" id="IPR015933">
    <property type="entry name" value="Aconitase_B_HEAT-like_dom"/>
</dbReference>
<dbReference type="InterPro" id="IPR015928">
    <property type="entry name" value="Aconitase/3IPM_dehydase_swvl"/>
</dbReference>
<evidence type="ECO:0000259" key="6">
    <source>
        <dbReference type="Pfam" id="PF11791"/>
    </source>
</evidence>
<dbReference type="EC" id="4.2.1.99" evidence="7"/>
<dbReference type="InterPro" id="IPR015932">
    <property type="entry name" value="Aconitase_dom2"/>
</dbReference>
<sequence>MVDANLQPVSDQTNLYEEYMAEIETRKAELGLHAKPIDSAELLAEIIAQIKDTDNAYREDSLQFFIYNTLPGTTPAAGVKSQFLKEIILGQATIAEITPEFAFELLSHMKGGPSVEVLLDLALGNDADIAKQAAEVLKTQVFLYEADTARLEDAFKAGNTVAKDILESYAKAEFFTSLPELPEEVKVVTYVAAEGDISTDLLSPGNQAHSRSDRELHGQCMITPEAQTKIRELQAANPDAKVMLVAEKGTMGVGSSRMSGVNNVALWTGEPVSPYVPFVNKAPIVAGTNGISPIFLTTVDVTGGIGIDLKNWVKKTDADGNIVKDENGEAILEQVYAVDTGTVLTINTKEKKLYNGDKELADITASFTPAKVEFMRAGGSYAVVFGKKLQTFAAETLGVEAPLVFAPSKEISHEGQGLTAVEKIFNRNAVGVTSKTPLHTGSDVRVKVNIVGSQDTTGLMTAQELEAMAATIISPTVDGAYQSGCHTASVWDSKAQANIPKLMDFMHRFGMITGRDPKGGYHAMTDVIHKVLNDITVDERDIIIGGDSHTRMSKGVAFGADSGTVALALATGEATMPIPESVKVTFKGHMKSYMDFRDVVHATQAQMLKEFGENVFQGRIIEVQIGTLLADQAFTFTDWTAEMKAKASINISEDATLIESLEIAKNRMQIMIDKGMDNDVHMLQGLIDKADKRIADIQSGAEPALRPDDNAKYYAELVVDLDQIDEPMIADPDVNNEDVSKRYTHDAIRGLSFYGGTKQVDLGFVGSCMVHKGDMQIIAQMFRNLEKQNGSVEFKAPLVVAPPTYNIVDELKAEGDWEVLQKYAGFEFDDSDPKEAARTAYQNIMYLERPGCNLCMGNQEKAAKGDTVMATSTRLFQGRVVEDSNEKKGESLLASTPVVVLSTILGRTPTLDEYKAAVEGINLTDFAPPVKELSVASSASTIEFNI</sequence>
<dbReference type="SUPFAM" id="SSF74778">
    <property type="entry name" value="Aconitase B, N-terminal domain"/>
    <property type="match status" value="1"/>
</dbReference>
<dbReference type="Gene3D" id="3.40.1060.10">
    <property type="entry name" value="Aconitase, Domain 2"/>
    <property type="match status" value="1"/>
</dbReference>
<dbReference type="InterPro" id="IPR015931">
    <property type="entry name" value="Acnase/IPM_dHydase_lsu_aba_1/3"/>
</dbReference>
<reference evidence="7 8" key="1">
    <citation type="submission" date="2021-03" db="EMBL/GenBank/DDBJ databases">
        <title>Thiomicrorhabdus sp.nov.,novel sulfur-oxidizing bacteria isolated from coastal sediment.</title>
        <authorList>
            <person name="Liu X."/>
        </authorList>
    </citation>
    <scope>NUCLEOTIDE SEQUENCE [LARGE SCALE GENOMIC DNA]</scope>
    <source>
        <strain evidence="7 8">6S2-11</strain>
    </source>
</reference>
<keyword evidence="8" id="KW-1185">Reference proteome</keyword>
<evidence type="ECO:0000313" key="7">
    <source>
        <dbReference type="EMBL" id="MBO1928403.1"/>
    </source>
</evidence>
<feature type="domain" description="Aconitase B swivel" evidence="5">
    <location>
        <begin position="189"/>
        <end position="418"/>
    </location>
</feature>
<dbReference type="RefSeq" id="WP_208151015.1">
    <property type="nucleotide sequence ID" value="NZ_JAGETV010000041.1"/>
</dbReference>
<dbReference type="Gene3D" id="3.30.499.10">
    <property type="entry name" value="Aconitase, domain 3"/>
    <property type="match status" value="2"/>
</dbReference>
<dbReference type="Pfam" id="PF11791">
    <property type="entry name" value="Aconitase_B_N"/>
    <property type="match status" value="1"/>
</dbReference>
<keyword evidence="7" id="KW-0456">Lyase</keyword>
<comment type="caution">
    <text evidence="7">The sequence shown here is derived from an EMBL/GenBank/DDBJ whole genome shotgun (WGS) entry which is preliminary data.</text>
</comment>
<evidence type="ECO:0000259" key="4">
    <source>
        <dbReference type="Pfam" id="PF00330"/>
    </source>
</evidence>
<dbReference type="InterPro" id="IPR036008">
    <property type="entry name" value="Aconitase_4Fe-4S_dom"/>
</dbReference>
<dbReference type="PANTHER" id="PTHR43160:SF4">
    <property type="entry name" value="ACONITATE HYDRATASE B"/>
    <property type="match status" value="1"/>
</dbReference>
<keyword evidence="1" id="KW-0479">Metal-binding</keyword>
<dbReference type="Gene3D" id="3.20.19.10">
    <property type="entry name" value="Aconitase, domain 4"/>
    <property type="match status" value="1"/>
</dbReference>
<dbReference type="Pfam" id="PF06434">
    <property type="entry name" value="Aconitase_2_N"/>
    <property type="match status" value="1"/>
</dbReference>
<gene>
    <name evidence="7" type="ORF">J3998_12550</name>
</gene>